<feature type="chain" id="PRO_5018034412" evidence="1">
    <location>
        <begin position="25"/>
        <end position="211"/>
    </location>
</feature>
<keyword evidence="1" id="KW-0732">Signal</keyword>
<feature type="signal peptide" evidence="1">
    <location>
        <begin position="1"/>
        <end position="24"/>
    </location>
</feature>
<protein>
    <submittedName>
        <fullName evidence="2">Uncharacterized protein</fullName>
    </submittedName>
</protein>
<dbReference type="OrthoDB" id="2971308at2"/>
<name>A0A3N5B3I0_9BACI</name>
<evidence type="ECO:0000256" key="1">
    <source>
        <dbReference type="SAM" id="SignalP"/>
    </source>
</evidence>
<reference evidence="2 3" key="1">
    <citation type="submission" date="2018-11" db="EMBL/GenBank/DDBJ databases">
        <title>Genomic Encyclopedia of Type Strains, Phase IV (KMG-IV): sequencing the most valuable type-strain genomes for metagenomic binning, comparative biology and taxonomic classification.</title>
        <authorList>
            <person name="Goeker M."/>
        </authorList>
    </citation>
    <scope>NUCLEOTIDE SEQUENCE [LARGE SCALE GENOMIC DNA]</scope>
    <source>
        <strain evidence="2 3">DSM 18090</strain>
    </source>
</reference>
<sequence length="211" mass="22926">MKKVFVLLVVFCLFIVLIAPSVSAKQSKGNETSVNYQLSDELIEEVQKGKAISPYVDSSDLFIEFDHKQALKDGLDEILVEQTKEVYDKANDYLLKQQNTQKSQLTVGTSSVEPSCRGSNYEDLEFWGGTVYVDSCKADHMAAIIAIGGGVAAIVGFFPGATPLGVAAAVYTTVTAGAINYANAGSTGVKFNVARNWYWHDSYSIVCVRSQ</sequence>
<keyword evidence="3" id="KW-1185">Reference proteome</keyword>
<organism evidence="2 3">
    <name type="scientific">Aquisalibacillus elongatus</name>
    <dbReference type="NCBI Taxonomy" id="485577"/>
    <lineage>
        <taxon>Bacteria</taxon>
        <taxon>Bacillati</taxon>
        <taxon>Bacillota</taxon>
        <taxon>Bacilli</taxon>
        <taxon>Bacillales</taxon>
        <taxon>Bacillaceae</taxon>
        <taxon>Aquisalibacillus</taxon>
    </lineage>
</organism>
<dbReference type="RefSeq" id="WP_124222455.1">
    <property type="nucleotide sequence ID" value="NZ_RKRF01000010.1"/>
</dbReference>
<comment type="caution">
    <text evidence="2">The sequence shown here is derived from an EMBL/GenBank/DDBJ whole genome shotgun (WGS) entry which is preliminary data.</text>
</comment>
<proteinExistence type="predicted"/>
<gene>
    <name evidence="2" type="ORF">EDC24_2208</name>
</gene>
<dbReference type="EMBL" id="RKRF01000010">
    <property type="protein sequence ID" value="RPF52216.1"/>
    <property type="molecule type" value="Genomic_DNA"/>
</dbReference>
<accession>A0A3N5B3I0</accession>
<dbReference type="AlphaFoldDB" id="A0A3N5B3I0"/>
<evidence type="ECO:0000313" key="3">
    <source>
        <dbReference type="Proteomes" id="UP000276443"/>
    </source>
</evidence>
<evidence type="ECO:0000313" key="2">
    <source>
        <dbReference type="EMBL" id="RPF52216.1"/>
    </source>
</evidence>
<dbReference type="Proteomes" id="UP000276443">
    <property type="component" value="Unassembled WGS sequence"/>
</dbReference>